<feature type="region of interest" description="Disordered" evidence="2">
    <location>
        <begin position="159"/>
        <end position="284"/>
    </location>
</feature>
<feature type="compositionally biased region" description="Basic and acidic residues" evidence="2">
    <location>
        <begin position="175"/>
        <end position="193"/>
    </location>
</feature>
<dbReference type="EMBL" id="GIBP01004181">
    <property type="protein sequence ID" value="NDV33150.1"/>
    <property type="molecule type" value="Transcribed_RNA"/>
</dbReference>
<evidence type="ECO:0000256" key="1">
    <source>
        <dbReference type="PROSITE-ProRule" id="PRU00176"/>
    </source>
</evidence>
<dbReference type="InterPro" id="IPR039599">
    <property type="entry name" value="RBM48"/>
</dbReference>
<feature type="region of interest" description="Disordered" evidence="2">
    <location>
        <begin position="305"/>
        <end position="330"/>
    </location>
</feature>
<dbReference type="InterPro" id="IPR012677">
    <property type="entry name" value="Nucleotide-bd_a/b_plait_sf"/>
</dbReference>
<dbReference type="InterPro" id="IPR000504">
    <property type="entry name" value="RRM_dom"/>
</dbReference>
<dbReference type="AlphaFoldDB" id="A0A6B2L8D8"/>
<reference evidence="4" key="1">
    <citation type="journal article" date="2020" name="J. Eukaryot. Microbiol.">
        <title>De novo Sequencing, Assembly and Annotation of the Transcriptome for the Free-Living Testate Amoeba Arcella intermedia.</title>
        <authorList>
            <person name="Ribeiro G.M."/>
            <person name="Porfirio-Sousa A.L."/>
            <person name="Maurer-Alcala X.X."/>
            <person name="Katz L.A."/>
            <person name="Lahr D.J.G."/>
        </authorList>
    </citation>
    <scope>NUCLEOTIDE SEQUENCE</scope>
</reference>
<protein>
    <recommendedName>
        <fullName evidence="3">RRM domain-containing protein</fullName>
    </recommendedName>
</protein>
<organism evidence="4">
    <name type="scientific">Arcella intermedia</name>
    <dbReference type="NCBI Taxonomy" id="1963864"/>
    <lineage>
        <taxon>Eukaryota</taxon>
        <taxon>Amoebozoa</taxon>
        <taxon>Tubulinea</taxon>
        <taxon>Elardia</taxon>
        <taxon>Arcellinida</taxon>
        <taxon>Sphaerothecina</taxon>
        <taxon>Arcellidae</taxon>
        <taxon>Arcella</taxon>
    </lineage>
</organism>
<accession>A0A6B2L8D8</accession>
<feature type="compositionally biased region" description="Basic and acidic residues" evidence="2">
    <location>
        <begin position="202"/>
        <end position="216"/>
    </location>
</feature>
<feature type="compositionally biased region" description="Basic and acidic residues" evidence="2">
    <location>
        <begin position="224"/>
        <end position="270"/>
    </location>
</feature>
<evidence type="ECO:0000259" key="3">
    <source>
        <dbReference type="PROSITE" id="PS50102"/>
    </source>
</evidence>
<dbReference type="GO" id="GO:0005654">
    <property type="term" value="C:nucleoplasm"/>
    <property type="evidence" value="ECO:0007669"/>
    <property type="project" value="TreeGrafter"/>
</dbReference>
<dbReference type="Gene3D" id="3.30.70.330">
    <property type="match status" value="1"/>
</dbReference>
<sequence length="330" mass="38327">MESKYLKVSNIPVLGVIQELLKLFALYGPIETYHMLDEDNADPYTDMMSIKFCDLPAARVAKKQLNKKAFYNHPLKVEYTPELESLEETQQKLDTRREEIQFLLDPKNQQELYRPTPKKDPWIESLDPSLYINKTRDPNYPDIVINPKALKNIIDDPFEGEGQSQEVPSNVHQDVAVRGREELSYPVKAGRDKGMKRKIHFNVKDNKPQSEEKGDQLDTLQYKQGDKEDVKQKEKEEKQYKQKEKSLPPKELEGRDTKRENIETKKKVDPPKVAMQKRLPKQPVSAYSDILTPSMSLTVIKIREKLNSSTKPPSAVRNDTKPPQKRQRKE</sequence>
<feature type="compositionally biased region" description="Polar residues" evidence="2">
    <location>
        <begin position="162"/>
        <end position="172"/>
    </location>
</feature>
<dbReference type="PANTHER" id="PTHR20957:SF0">
    <property type="entry name" value="RNA-BINDING PROTEIN 48"/>
    <property type="match status" value="1"/>
</dbReference>
<dbReference type="SUPFAM" id="SSF54928">
    <property type="entry name" value="RNA-binding domain, RBD"/>
    <property type="match status" value="1"/>
</dbReference>
<dbReference type="InterPro" id="IPR035979">
    <property type="entry name" value="RBD_domain_sf"/>
</dbReference>
<dbReference type="GO" id="GO:0003723">
    <property type="term" value="F:RNA binding"/>
    <property type="evidence" value="ECO:0007669"/>
    <property type="project" value="UniProtKB-UniRule"/>
</dbReference>
<keyword evidence="1" id="KW-0694">RNA-binding</keyword>
<name>A0A6B2L8D8_9EUKA</name>
<evidence type="ECO:0000313" key="4">
    <source>
        <dbReference type="EMBL" id="NDV33150.1"/>
    </source>
</evidence>
<dbReference type="PROSITE" id="PS50102">
    <property type="entry name" value="RRM"/>
    <property type="match status" value="1"/>
</dbReference>
<proteinExistence type="predicted"/>
<feature type="domain" description="RRM" evidence="3">
    <location>
        <begin position="4"/>
        <end position="82"/>
    </location>
</feature>
<evidence type="ECO:0000256" key="2">
    <source>
        <dbReference type="SAM" id="MobiDB-lite"/>
    </source>
</evidence>
<dbReference type="PANTHER" id="PTHR20957">
    <property type="entry name" value="RNA-BINDING PROTEIN 48"/>
    <property type="match status" value="1"/>
</dbReference>